<accession>A0A2N9WU13</accession>
<comment type="caution">
    <text evidence="1">The sequence shown here is derived from an EMBL/GenBank/DDBJ whole genome shotgun (WGS) entry which is preliminary data.</text>
</comment>
<dbReference type="Proteomes" id="UP000231293">
    <property type="component" value="Unassembled WGS sequence"/>
</dbReference>
<sequence>MSNSFEEVRRYMLSTLAKYPMRPLPESELDILYDKYDEEELIAATQYLIAKGMIDPRAVQEYIDGTDIDADYLILTADGYDIATGDALGYEISAVTVKLHSNTLQHLDSIIKASNLKEDEKQKLLAQLKEKGAEHILTRCIDLTLSNAKTAGLMLMQYLQNM</sequence>
<evidence type="ECO:0000313" key="2">
    <source>
        <dbReference type="Proteomes" id="UP000231293"/>
    </source>
</evidence>
<dbReference type="RefSeq" id="WP_100113586.1">
    <property type="nucleotide sequence ID" value="NZ_MDVB01000060.1"/>
</dbReference>
<name>A0A2N9WU13_9NEIS</name>
<proteinExistence type="predicted"/>
<organism evidence="1 2">
    <name type="scientific">Snodgrassella alvi</name>
    <dbReference type="NCBI Taxonomy" id="1196083"/>
    <lineage>
        <taxon>Bacteria</taxon>
        <taxon>Pseudomonadati</taxon>
        <taxon>Pseudomonadota</taxon>
        <taxon>Betaproteobacteria</taxon>
        <taxon>Neisseriales</taxon>
        <taxon>Neisseriaceae</taxon>
        <taxon>Snodgrassella</taxon>
    </lineage>
</organism>
<dbReference type="EMBL" id="MDVB01000060">
    <property type="protein sequence ID" value="PIT15428.1"/>
    <property type="molecule type" value="Genomic_DNA"/>
</dbReference>
<protein>
    <submittedName>
        <fullName evidence="1">Uncharacterized protein</fullName>
    </submittedName>
</protein>
<reference evidence="1 2" key="1">
    <citation type="journal article" date="2017" name="MBio">
        <title>Type VI secretion-mediated competition in the bee gut microbiome.</title>
        <authorList>
            <person name="Steele M.I."/>
            <person name="Kwong W.K."/>
            <person name="Powell J.E."/>
            <person name="Whiteley M."/>
            <person name="Moran N.A."/>
        </authorList>
    </citation>
    <scope>NUCLEOTIDE SEQUENCE [LARGE SCALE GENOMIC DNA]</scope>
    <source>
        <strain evidence="1 2">App2-2</strain>
    </source>
</reference>
<dbReference type="AlphaFoldDB" id="A0A2N9WU13"/>
<gene>
    <name evidence="1" type="ORF">BGI32_05730</name>
</gene>
<evidence type="ECO:0000313" key="1">
    <source>
        <dbReference type="EMBL" id="PIT15428.1"/>
    </source>
</evidence>